<dbReference type="AlphaFoldDB" id="A0A0L1LXN5"/>
<protein>
    <submittedName>
        <fullName evidence="1">Uncharacterized protein</fullName>
    </submittedName>
</protein>
<accession>A0A0L1LXN5</accession>
<name>A0A0L1LXN5_PSESX</name>
<evidence type="ECO:0000313" key="2">
    <source>
        <dbReference type="Proteomes" id="UP000036955"/>
    </source>
</evidence>
<gene>
    <name evidence="1" type="ORF">ACS77_24365</name>
</gene>
<sequence length="120" mass="13393">MIYPQRPALCQSLESRCKAVCLAGKEGKAVKIRPGRQKDSGAPTPTGVCLDDLIQKFADDQHGEGLIYTSWHSNLAGQSVQYGAIEARETIDGFAPNGNRLYSFWHYRFAHYNNNKRTCS</sequence>
<comment type="caution">
    <text evidence="1">The sequence shown here is derived from an EMBL/GenBank/DDBJ whole genome shotgun (WGS) entry which is preliminary data.</text>
</comment>
<dbReference type="Proteomes" id="UP000036955">
    <property type="component" value="Unassembled WGS sequence"/>
</dbReference>
<reference evidence="1 2" key="1">
    <citation type="submission" date="2015-06" db="EMBL/GenBank/DDBJ databases">
        <authorList>
            <person name="Hoefler B.C."/>
            <person name="Straight P.D."/>
        </authorList>
    </citation>
    <scope>NUCLEOTIDE SEQUENCE [LARGE SCALE GENOMIC DNA]</scope>
    <source>
        <strain evidence="1 2">Riq4</strain>
    </source>
</reference>
<evidence type="ECO:0000313" key="1">
    <source>
        <dbReference type="EMBL" id="KNH21083.1"/>
    </source>
</evidence>
<dbReference type="EMBL" id="LFQK01000051">
    <property type="protein sequence ID" value="KNH21083.1"/>
    <property type="molecule type" value="Genomic_DNA"/>
</dbReference>
<dbReference type="PATRIC" id="fig|317.197.peg.4897"/>
<dbReference type="OrthoDB" id="9897627at2"/>
<organism evidence="1 2">
    <name type="scientific">Pseudomonas syringae</name>
    <dbReference type="NCBI Taxonomy" id="317"/>
    <lineage>
        <taxon>Bacteria</taxon>
        <taxon>Pseudomonadati</taxon>
        <taxon>Pseudomonadota</taxon>
        <taxon>Gammaproteobacteria</taxon>
        <taxon>Pseudomonadales</taxon>
        <taxon>Pseudomonadaceae</taxon>
        <taxon>Pseudomonas</taxon>
    </lineage>
</organism>
<proteinExistence type="predicted"/>